<evidence type="ECO:0000313" key="3">
    <source>
        <dbReference type="RefSeq" id="XP_027082669.1"/>
    </source>
</evidence>
<keyword evidence="2" id="KW-1185">Reference proteome</keyword>
<reference evidence="2" key="1">
    <citation type="journal article" date="2025" name="Foods">
        <title>Unveiling the Microbial Signatures of Arabica Coffee Cherries: Insights into Ripeness Specific Diversity, Functional Traits, and Implications for Quality and Safety.</title>
        <authorList>
            <consortium name="RefSeq"/>
            <person name="Tenea G.N."/>
            <person name="Cifuentes V."/>
            <person name="Reyes P."/>
            <person name="Cevallos-Vallejos M."/>
        </authorList>
    </citation>
    <scope>NUCLEOTIDE SEQUENCE [LARGE SCALE GENOMIC DNA]</scope>
</reference>
<name>A0A6P6TWE4_COFAR</name>
<evidence type="ECO:0000313" key="2">
    <source>
        <dbReference type="Proteomes" id="UP001652660"/>
    </source>
</evidence>
<dbReference type="Proteomes" id="UP001652660">
    <property type="component" value="Chromosome 8e"/>
</dbReference>
<organism evidence="2 3">
    <name type="scientific">Coffea arabica</name>
    <name type="common">Arabian coffee</name>
    <dbReference type="NCBI Taxonomy" id="13443"/>
    <lineage>
        <taxon>Eukaryota</taxon>
        <taxon>Viridiplantae</taxon>
        <taxon>Streptophyta</taxon>
        <taxon>Embryophyta</taxon>
        <taxon>Tracheophyta</taxon>
        <taxon>Spermatophyta</taxon>
        <taxon>Magnoliopsida</taxon>
        <taxon>eudicotyledons</taxon>
        <taxon>Gunneridae</taxon>
        <taxon>Pentapetalae</taxon>
        <taxon>asterids</taxon>
        <taxon>lamiids</taxon>
        <taxon>Gentianales</taxon>
        <taxon>Rubiaceae</taxon>
        <taxon>Ixoroideae</taxon>
        <taxon>Gardenieae complex</taxon>
        <taxon>Bertiereae - Coffeeae clade</taxon>
        <taxon>Coffeeae</taxon>
        <taxon>Coffea</taxon>
    </lineage>
</organism>
<sequence>MENSTVASRTTEEAGENFRDWPKLQTDMLLKIFALVSVMDRILNVSAVCHSWRSACSDKILSSTLDTSEIRNEMDSKTRRGRTRLMVILICGVNLAGENLTTLIIDSILEVNDKILTQAAKRCPNLKYLGLLWPYGATSRGLRTAFESWTNLQSMSISFNSLLSHVNIFKAIGQNCPNFTELKVHAPFVSQETAQIASQFIPHLKVLRLQCKMVSKDAAVAVLDGLQDLEELYISIQKVEYVAPVTGVFRPAIMRDPRVLSKASRLRVYHVCYTGECSSCPASSMGPPPSNVV</sequence>
<proteinExistence type="predicted"/>
<reference evidence="3" key="2">
    <citation type="submission" date="2025-08" db="UniProtKB">
        <authorList>
            <consortium name="RefSeq"/>
        </authorList>
    </citation>
    <scope>IDENTIFICATION</scope>
    <source>
        <tissue evidence="3">Leaves</tissue>
    </source>
</reference>
<dbReference type="Pfam" id="PF00646">
    <property type="entry name" value="F-box"/>
    <property type="match status" value="1"/>
</dbReference>
<dbReference type="RefSeq" id="XP_027082669.1">
    <property type="nucleotide sequence ID" value="XM_027226868.2"/>
</dbReference>
<dbReference type="Gene3D" id="3.80.10.10">
    <property type="entry name" value="Ribonuclease Inhibitor"/>
    <property type="match status" value="1"/>
</dbReference>
<dbReference type="PANTHER" id="PTHR38926">
    <property type="entry name" value="F-BOX DOMAIN CONTAINING PROTEIN, EXPRESSED"/>
    <property type="match status" value="1"/>
</dbReference>
<dbReference type="InterPro" id="IPR036047">
    <property type="entry name" value="F-box-like_dom_sf"/>
</dbReference>
<dbReference type="Gene3D" id="1.20.1280.50">
    <property type="match status" value="1"/>
</dbReference>
<accession>A0A6P6TWE4</accession>
<protein>
    <submittedName>
        <fullName evidence="3">F-box/LRR-repeat protein At3g48880</fullName>
    </submittedName>
</protein>
<dbReference type="InterPro" id="IPR032675">
    <property type="entry name" value="LRR_dom_sf"/>
</dbReference>
<dbReference type="OrthoDB" id="1929062at2759"/>
<dbReference type="GeneID" id="113705005"/>
<feature type="domain" description="F-box" evidence="1">
    <location>
        <begin position="21"/>
        <end position="60"/>
    </location>
</feature>
<dbReference type="SUPFAM" id="SSF81383">
    <property type="entry name" value="F-box domain"/>
    <property type="match status" value="1"/>
</dbReference>
<gene>
    <name evidence="3" type="primary">LOC113705005</name>
</gene>
<dbReference type="AlphaFoldDB" id="A0A6P6TWE4"/>
<evidence type="ECO:0000259" key="1">
    <source>
        <dbReference type="Pfam" id="PF00646"/>
    </source>
</evidence>
<dbReference type="SUPFAM" id="SSF52047">
    <property type="entry name" value="RNI-like"/>
    <property type="match status" value="1"/>
</dbReference>
<dbReference type="PANTHER" id="PTHR38926:SF58">
    <property type="entry name" value="F-BOX DOMAIN-CONTAINING PROTEIN"/>
    <property type="match status" value="1"/>
</dbReference>
<dbReference type="InterPro" id="IPR001810">
    <property type="entry name" value="F-box_dom"/>
</dbReference>